<dbReference type="PANTHER" id="PTHR22946">
    <property type="entry name" value="DIENELACTONE HYDROLASE DOMAIN-CONTAINING PROTEIN-RELATED"/>
    <property type="match status" value="1"/>
</dbReference>
<dbReference type="EMBL" id="JAPCWZ010000002">
    <property type="protein sequence ID" value="KAK8877571.1"/>
    <property type="molecule type" value="Genomic_DNA"/>
</dbReference>
<dbReference type="PANTHER" id="PTHR22946:SF12">
    <property type="entry name" value="CONIDIAL PIGMENT BIOSYNTHESIS PROTEIN AYG1 (AFU_ORTHOLOGUE AFUA_2G17550)"/>
    <property type="match status" value="1"/>
</dbReference>
<evidence type="ECO:0000313" key="4">
    <source>
        <dbReference type="Proteomes" id="UP001390339"/>
    </source>
</evidence>
<dbReference type="InterPro" id="IPR010520">
    <property type="entry name" value="FrsA-like"/>
</dbReference>
<reference evidence="3 4" key="1">
    <citation type="journal article" date="2024" name="IMA Fungus">
        <title>Apiospora arundinis, a panoply of carbohydrate-active enzymes and secondary metabolites.</title>
        <authorList>
            <person name="Sorensen T."/>
            <person name="Petersen C."/>
            <person name="Muurmann A.T."/>
            <person name="Christiansen J.V."/>
            <person name="Brundto M.L."/>
            <person name="Overgaard C.K."/>
            <person name="Boysen A.T."/>
            <person name="Wollenberg R.D."/>
            <person name="Larsen T.O."/>
            <person name="Sorensen J.L."/>
            <person name="Nielsen K.L."/>
            <person name="Sondergaard T.E."/>
        </authorList>
    </citation>
    <scope>NUCLEOTIDE SEQUENCE [LARGE SCALE GENOMIC DNA]</scope>
    <source>
        <strain evidence="3 4">AAU 773</strain>
    </source>
</reference>
<dbReference type="InterPro" id="IPR050261">
    <property type="entry name" value="FrsA_esterase"/>
</dbReference>
<dbReference type="Proteomes" id="UP001390339">
    <property type="component" value="Unassembled WGS sequence"/>
</dbReference>
<evidence type="ECO:0000313" key="3">
    <source>
        <dbReference type="EMBL" id="KAK8877571.1"/>
    </source>
</evidence>
<keyword evidence="1" id="KW-0378">Hydrolase</keyword>
<evidence type="ECO:0000256" key="1">
    <source>
        <dbReference type="ARBA" id="ARBA00022801"/>
    </source>
</evidence>
<gene>
    <name evidence="3" type="ORF">PGQ11_002517</name>
</gene>
<proteinExistence type="predicted"/>
<dbReference type="Gene3D" id="3.40.50.1820">
    <property type="entry name" value="alpha/beta hydrolase"/>
    <property type="match status" value="1"/>
</dbReference>
<feature type="region of interest" description="Disordered" evidence="2">
    <location>
        <begin position="1"/>
        <end position="49"/>
    </location>
</feature>
<dbReference type="SUPFAM" id="SSF53474">
    <property type="entry name" value="alpha/beta-Hydrolases"/>
    <property type="match status" value="1"/>
</dbReference>
<feature type="compositionally biased region" description="Low complexity" evidence="2">
    <location>
        <begin position="12"/>
        <end position="40"/>
    </location>
</feature>
<protein>
    <submittedName>
        <fullName evidence="3">Pigment biosynthesis protein ayg1</fullName>
    </submittedName>
</protein>
<evidence type="ECO:0000256" key="2">
    <source>
        <dbReference type="SAM" id="MobiDB-lite"/>
    </source>
</evidence>
<name>A0ABR2JJ60_9PEZI</name>
<accession>A0ABR2JJ60</accession>
<organism evidence="3 4">
    <name type="scientific">Apiospora arundinis</name>
    <dbReference type="NCBI Taxonomy" id="335852"/>
    <lineage>
        <taxon>Eukaryota</taxon>
        <taxon>Fungi</taxon>
        <taxon>Dikarya</taxon>
        <taxon>Ascomycota</taxon>
        <taxon>Pezizomycotina</taxon>
        <taxon>Sordariomycetes</taxon>
        <taxon>Xylariomycetidae</taxon>
        <taxon>Amphisphaeriales</taxon>
        <taxon>Apiosporaceae</taxon>
        <taxon>Apiospora</taxon>
    </lineage>
</organism>
<dbReference type="Pfam" id="PF06500">
    <property type="entry name" value="FrsA-like"/>
    <property type="match status" value="1"/>
</dbReference>
<comment type="caution">
    <text evidence="3">The sequence shown here is derived from an EMBL/GenBank/DDBJ whole genome shotgun (WGS) entry which is preliminary data.</text>
</comment>
<sequence length="474" mass="52423">MSPHRIELPTHSTPASGPGAGAGAASSTTPITSTNGTTNNKPNGAAPDVFSAHQPRRWLMGDEAFERVMPHHSGMRALWETKWKFPCTKSLYPFHDGAYEDFAPVFEQLIADGVDDGTAPAYTRAFFPAASALEERGDAATKAGDKKEASDLYLRAACVLRIARFPYVTAFPDVSCPEKWRAWEWQKRVYLKAGQSWDEPVVEVDIPHVHAQGRDRDIIPAYVRVPDHARVLNTHDTAGEGEEVLPPRFPAVLLFTGLDGYRPDNTVRCDEFLSRGWAAVVVEIPGTADCPADPADPSSPDRLWDSVLSWMAADGRFDMSRVLVWGLSAGGYYAVRVAHTHKDKIRGAVAQGAGVHHFFDADWMDRADGHEYPFVLSPAFAMKHGFESVEAYKAGVQRKFSLLETGIIQKPSCRLLLVNGTLDGLMPIEDSMMLFEYGSPKEARFFSNALHMGYPLANSSVYPWMEEVMGYKKD</sequence>
<keyword evidence="4" id="KW-1185">Reference proteome</keyword>
<dbReference type="InterPro" id="IPR029058">
    <property type="entry name" value="AB_hydrolase_fold"/>
</dbReference>